<feature type="domain" description="Lcl C-terminal" evidence="1">
    <location>
        <begin position="81"/>
        <end position="259"/>
    </location>
</feature>
<name>A0ABY9MN20_9GAMM</name>
<evidence type="ECO:0000313" key="3">
    <source>
        <dbReference type="Proteomes" id="UP001236657"/>
    </source>
</evidence>
<organism evidence="2 3">
    <name type="scientific">Thiothrix lacustris</name>
    <dbReference type="NCBI Taxonomy" id="525917"/>
    <lineage>
        <taxon>Bacteria</taxon>
        <taxon>Pseudomonadati</taxon>
        <taxon>Pseudomonadota</taxon>
        <taxon>Gammaproteobacteria</taxon>
        <taxon>Thiotrichales</taxon>
        <taxon>Thiotrichaceae</taxon>
        <taxon>Thiothrix</taxon>
    </lineage>
</organism>
<dbReference type="RefSeq" id="WP_028488615.1">
    <property type="nucleotide sequence ID" value="NZ_CP133218.1"/>
</dbReference>
<protein>
    <submittedName>
        <fullName evidence="2">DUF1566 domain-containing protein</fullName>
    </submittedName>
</protein>
<reference evidence="2 3" key="1">
    <citation type="submission" date="2023-08" db="EMBL/GenBank/DDBJ databases">
        <title>New molecular markers tilS and rpoB for phylogenetic and monitoring studies of the genus Thiothrix biodiversity.</title>
        <authorList>
            <person name="Ravin N.V."/>
            <person name="Smolyakov D."/>
            <person name="Markov N.D."/>
            <person name="Beletsky A.V."/>
            <person name="Mardanov A.V."/>
            <person name="Rudenko T.S."/>
            <person name="Grabovich M.Y."/>
        </authorList>
    </citation>
    <scope>NUCLEOTIDE SEQUENCE [LARGE SCALE GENOMIC DNA]</scope>
    <source>
        <strain evidence="2 3">MK1</strain>
    </source>
</reference>
<dbReference type="InterPro" id="IPR011460">
    <property type="entry name" value="Lcl_C"/>
</dbReference>
<dbReference type="EMBL" id="CP133218">
    <property type="protein sequence ID" value="WML89610.1"/>
    <property type="molecule type" value="Genomic_DNA"/>
</dbReference>
<keyword evidence="3" id="KW-1185">Reference proteome</keyword>
<evidence type="ECO:0000313" key="2">
    <source>
        <dbReference type="EMBL" id="WML89610.1"/>
    </source>
</evidence>
<accession>A0ABY9MN20</accession>
<proteinExistence type="predicted"/>
<gene>
    <name evidence="2" type="ORF">RCF98_11580</name>
</gene>
<sequence length="260" mass="27263">MSMNMPLKSPLNLSKTAIAVYLSSITLLSGCGGGGDTTAQNVIIPDTTAPVITATTVAKTFTSMNAAGDTNITAGIDSVACTKDNTTQLVWEVKSDEAAGLTQQGEDFRDKDYGYNWYNGQSGSVGLPAGTAATASVLGSFPCQQSGTALTSCNTNAYINAVNTMNGGKGLCGFTNWRLPTTTELLGIMDTTRTSAPFIYSALGSTATDPETLGSSVRGYWSSEVSSTGFWKAVSFSLKEGNRAQAHSNSSYNYVRLVRQ</sequence>
<dbReference type="Pfam" id="PF07603">
    <property type="entry name" value="Lcl_C"/>
    <property type="match status" value="1"/>
</dbReference>
<dbReference type="Proteomes" id="UP001236657">
    <property type="component" value="Chromosome"/>
</dbReference>
<evidence type="ECO:0000259" key="1">
    <source>
        <dbReference type="Pfam" id="PF07603"/>
    </source>
</evidence>